<dbReference type="RefSeq" id="XP_007604995.1">
    <property type="nucleotide sequence ID" value="XM_007604933.1"/>
</dbReference>
<accession>L2GLC3</accession>
<evidence type="ECO:0000256" key="4">
    <source>
        <dbReference type="ARBA" id="ARBA00023163"/>
    </source>
</evidence>
<dbReference type="OrthoDB" id="386949at2759"/>
<evidence type="ECO:0000313" key="7">
    <source>
        <dbReference type="Proteomes" id="UP000011082"/>
    </source>
</evidence>
<dbReference type="Proteomes" id="UP000011082">
    <property type="component" value="Unassembled WGS sequence"/>
</dbReference>
<comment type="similarity">
    <text evidence="1">Belongs to the NFYB/HAP3 subunit family.</text>
</comment>
<dbReference type="EMBL" id="JH370144">
    <property type="protein sequence ID" value="ELA41444.1"/>
    <property type="molecule type" value="Genomic_DNA"/>
</dbReference>
<dbReference type="HOGENOM" id="CLU_066247_12_3_1"/>
<keyword evidence="7" id="KW-1185">Reference proteome</keyword>
<dbReference type="GO" id="GO:0043457">
    <property type="term" value="P:regulation of cellular respiration"/>
    <property type="evidence" value="ECO:0007669"/>
    <property type="project" value="EnsemblFungi"/>
</dbReference>
<sequence>MDLNNNLDEGISYKVTDRQLPIANVSKIMKDAMPNAAKISKESKELMGKCASEFIAIITCRAKNICECEARKTVTGDDLIRAMEDLDLPYYSEITKIFFERYKDTGNDFKAGKYFSDTIDFSEFQK</sequence>
<evidence type="ECO:0000256" key="1">
    <source>
        <dbReference type="ARBA" id="ARBA00009053"/>
    </source>
</evidence>
<evidence type="ECO:0000256" key="3">
    <source>
        <dbReference type="ARBA" id="ARBA00023125"/>
    </source>
</evidence>
<dbReference type="CDD" id="cd22907">
    <property type="entry name" value="HFD_NFYB"/>
    <property type="match status" value="1"/>
</dbReference>
<evidence type="ECO:0000313" key="6">
    <source>
        <dbReference type="EMBL" id="ELA41444.1"/>
    </source>
</evidence>
<dbReference type="GO" id="GO:0000978">
    <property type="term" value="F:RNA polymerase II cis-regulatory region sequence-specific DNA binding"/>
    <property type="evidence" value="ECO:0007669"/>
    <property type="project" value="EnsemblFungi"/>
</dbReference>
<dbReference type="GO" id="GO:0001228">
    <property type="term" value="F:DNA-binding transcription activator activity, RNA polymerase II-specific"/>
    <property type="evidence" value="ECO:0007669"/>
    <property type="project" value="EnsemblFungi"/>
</dbReference>
<dbReference type="InterPro" id="IPR009072">
    <property type="entry name" value="Histone-fold"/>
</dbReference>
<evidence type="ECO:0000259" key="5">
    <source>
        <dbReference type="Pfam" id="PF00808"/>
    </source>
</evidence>
<dbReference type="InterPro" id="IPR003958">
    <property type="entry name" value="CBFA_NFYB_domain"/>
</dbReference>
<dbReference type="GeneID" id="19882260"/>
<keyword evidence="4" id="KW-0804">Transcription</keyword>
<dbReference type="Pfam" id="PF00808">
    <property type="entry name" value="CBFD_NFYB_HMF"/>
    <property type="match status" value="1"/>
</dbReference>
<evidence type="ECO:0000256" key="2">
    <source>
        <dbReference type="ARBA" id="ARBA00023015"/>
    </source>
</evidence>
<dbReference type="Gene3D" id="1.10.20.10">
    <property type="entry name" value="Histone, subunit A"/>
    <property type="match status" value="1"/>
</dbReference>
<dbReference type="GO" id="GO:0016602">
    <property type="term" value="C:CCAAT-binding factor complex"/>
    <property type="evidence" value="ECO:0007669"/>
    <property type="project" value="EnsemblFungi"/>
</dbReference>
<dbReference type="GO" id="GO:0046982">
    <property type="term" value="F:protein heterodimerization activity"/>
    <property type="evidence" value="ECO:0007669"/>
    <property type="project" value="InterPro"/>
</dbReference>
<reference evidence="7" key="1">
    <citation type="submission" date="2011-05" db="EMBL/GenBank/DDBJ databases">
        <title>The genome sequence of Vittaforma corneae strain ATCC 50505.</title>
        <authorList>
            <consortium name="The Broad Institute Genome Sequencing Platform"/>
            <person name="Cuomo C."/>
            <person name="Didier E."/>
            <person name="Bowers L."/>
            <person name="Young S.K."/>
            <person name="Zeng Q."/>
            <person name="Gargeya S."/>
            <person name="Fitzgerald M."/>
            <person name="Haas B."/>
            <person name="Abouelleil A."/>
            <person name="Alvarado L."/>
            <person name="Arachchi H.M."/>
            <person name="Berlin A."/>
            <person name="Chapman S.B."/>
            <person name="Gearin G."/>
            <person name="Goldberg J."/>
            <person name="Griggs A."/>
            <person name="Gujja S."/>
            <person name="Hansen M."/>
            <person name="Heiman D."/>
            <person name="Howarth C."/>
            <person name="Larimer J."/>
            <person name="Lui A."/>
            <person name="MacDonald P.J.P."/>
            <person name="McCowen C."/>
            <person name="Montmayeur A."/>
            <person name="Murphy C."/>
            <person name="Neiman D."/>
            <person name="Pearson M."/>
            <person name="Priest M."/>
            <person name="Roberts A."/>
            <person name="Saif S."/>
            <person name="Shea T."/>
            <person name="Sisk P."/>
            <person name="Stolte C."/>
            <person name="Sykes S."/>
            <person name="Wortman J."/>
            <person name="Nusbaum C."/>
            <person name="Birren B."/>
        </authorList>
    </citation>
    <scope>NUCLEOTIDE SEQUENCE [LARGE SCALE GENOMIC DNA]</scope>
    <source>
        <strain evidence="7">ATCC 50505</strain>
    </source>
</reference>
<gene>
    <name evidence="6" type="ORF">VICG_01549</name>
</gene>
<dbReference type="OMA" id="HLHKYRE"/>
<keyword evidence="3" id="KW-0238">DNA-binding</keyword>
<protein>
    <recommendedName>
        <fullName evidence="5">Transcription factor CBF/NF-Y/archaeal histone domain-containing protein</fullName>
    </recommendedName>
</protein>
<dbReference type="InterPro" id="IPR027113">
    <property type="entry name" value="Transc_fact_NFYB/HAP3"/>
</dbReference>
<dbReference type="PANTHER" id="PTHR11064:SF9">
    <property type="entry name" value="NUCLEAR TRANSCRIPTION FACTOR Y SUBUNIT BETA"/>
    <property type="match status" value="1"/>
</dbReference>
<dbReference type="STRING" id="993615.L2GLC3"/>
<proteinExistence type="inferred from homology"/>
<dbReference type="FunCoup" id="L2GLC3">
    <property type="interactions" value="10"/>
</dbReference>
<organism evidence="6 7">
    <name type="scientific">Vittaforma corneae (strain ATCC 50505)</name>
    <name type="common">Microsporidian parasite</name>
    <name type="synonym">Nosema corneum</name>
    <dbReference type="NCBI Taxonomy" id="993615"/>
    <lineage>
        <taxon>Eukaryota</taxon>
        <taxon>Fungi</taxon>
        <taxon>Fungi incertae sedis</taxon>
        <taxon>Microsporidia</taxon>
        <taxon>Nosematidae</taxon>
        <taxon>Vittaforma</taxon>
    </lineage>
</organism>
<dbReference type="VEuPathDB" id="MicrosporidiaDB:VICG_01549"/>
<dbReference type="PANTHER" id="PTHR11064">
    <property type="entry name" value="CCAAT-BINDING TRANSCRIPTION FACTOR-RELATED"/>
    <property type="match status" value="1"/>
</dbReference>
<keyword evidence="2" id="KW-0805">Transcription regulation</keyword>
<dbReference type="InParanoid" id="L2GLC3"/>
<feature type="domain" description="Transcription factor CBF/NF-Y/archaeal histone" evidence="5">
    <location>
        <begin position="19"/>
        <end position="83"/>
    </location>
</feature>
<name>L2GLC3_VITCO</name>
<dbReference type="AlphaFoldDB" id="L2GLC3"/>
<dbReference type="SUPFAM" id="SSF47113">
    <property type="entry name" value="Histone-fold"/>
    <property type="match status" value="1"/>
</dbReference>